<feature type="domain" description="FAD/NAD(P)-binding" evidence="5">
    <location>
        <begin position="3"/>
        <end position="299"/>
    </location>
</feature>
<dbReference type="InterPro" id="IPR036188">
    <property type="entry name" value="FAD/NAD-bd_sf"/>
</dbReference>
<reference evidence="7 8" key="1">
    <citation type="submission" date="2020-07" db="EMBL/GenBank/DDBJ databases">
        <title>Pusillimonas sp. nov., isolated from poultry manure in Taiwan.</title>
        <authorList>
            <person name="Lin S.-Y."/>
            <person name="Tang Y.-S."/>
            <person name="Young C.-C."/>
        </authorList>
    </citation>
    <scope>NUCLEOTIDE SEQUENCE [LARGE SCALE GENOMIC DNA]</scope>
    <source>
        <strain evidence="7 8">CC-YST705</strain>
    </source>
</reference>
<accession>A0ABS8CC92</accession>
<dbReference type="InterPro" id="IPR050446">
    <property type="entry name" value="FAD-oxidoreductase/Apoptosis"/>
</dbReference>
<keyword evidence="3" id="KW-0274">FAD</keyword>
<evidence type="ECO:0000256" key="4">
    <source>
        <dbReference type="ARBA" id="ARBA00023002"/>
    </source>
</evidence>
<organism evidence="7 8">
    <name type="scientific">Mesopusillimonas faecipullorum</name>
    <dbReference type="NCBI Taxonomy" id="2755040"/>
    <lineage>
        <taxon>Bacteria</taxon>
        <taxon>Pseudomonadati</taxon>
        <taxon>Pseudomonadota</taxon>
        <taxon>Betaproteobacteria</taxon>
        <taxon>Burkholderiales</taxon>
        <taxon>Alcaligenaceae</taxon>
        <taxon>Mesopusillimonas</taxon>
    </lineage>
</organism>
<dbReference type="Gene3D" id="3.30.390.30">
    <property type="match status" value="1"/>
</dbReference>
<dbReference type="InterPro" id="IPR023753">
    <property type="entry name" value="FAD/NAD-binding_dom"/>
</dbReference>
<dbReference type="Proteomes" id="UP000776983">
    <property type="component" value="Unassembled WGS sequence"/>
</dbReference>
<evidence type="ECO:0000256" key="3">
    <source>
        <dbReference type="ARBA" id="ARBA00022827"/>
    </source>
</evidence>
<comment type="cofactor">
    <cofactor evidence="1">
        <name>FAD</name>
        <dbReference type="ChEBI" id="CHEBI:57692"/>
    </cofactor>
</comment>
<evidence type="ECO:0000259" key="5">
    <source>
        <dbReference type="Pfam" id="PF07992"/>
    </source>
</evidence>
<keyword evidence="8" id="KW-1185">Reference proteome</keyword>
<evidence type="ECO:0000256" key="2">
    <source>
        <dbReference type="ARBA" id="ARBA00022630"/>
    </source>
</evidence>
<keyword evidence="2" id="KW-0285">Flavoprotein</keyword>
<dbReference type="InterPro" id="IPR028202">
    <property type="entry name" value="Reductase_C"/>
</dbReference>
<evidence type="ECO:0000313" key="7">
    <source>
        <dbReference type="EMBL" id="MCB5363651.1"/>
    </source>
</evidence>
<dbReference type="InterPro" id="IPR016156">
    <property type="entry name" value="FAD/NAD-linked_Rdtase_dimer_sf"/>
</dbReference>
<dbReference type="PANTHER" id="PTHR43557">
    <property type="entry name" value="APOPTOSIS-INDUCING FACTOR 1"/>
    <property type="match status" value="1"/>
</dbReference>
<dbReference type="Gene3D" id="3.50.50.60">
    <property type="entry name" value="FAD/NAD(P)-binding domain"/>
    <property type="match status" value="2"/>
</dbReference>
<dbReference type="SUPFAM" id="SSF55424">
    <property type="entry name" value="FAD/NAD-linked reductases, dimerisation (C-terminal) domain"/>
    <property type="match status" value="1"/>
</dbReference>
<evidence type="ECO:0000259" key="6">
    <source>
        <dbReference type="Pfam" id="PF14759"/>
    </source>
</evidence>
<keyword evidence="4" id="KW-0560">Oxidoreductase</keyword>
<feature type="domain" description="Reductase C-terminal" evidence="6">
    <location>
        <begin position="318"/>
        <end position="400"/>
    </location>
</feature>
<protein>
    <submittedName>
        <fullName evidence="7">FAD-dependent oxidoreductase</fullName>
    </submittedName>
</protein>
<comment type="caution">
    <text evidence="7">The sequence shown here is derived from an EMBL/GenBank/DDBJ whole genome shotgun (WGS) entry which is preliminary data.</text>
</comment>
<dbReference type="EMBL" id="JACDXW010000003">
    <property type="protein sequence ID" value="MCB5363651.1"/>
    <property type="molecule type" value="Genomic_DNA"/>
</dbReference>
<dbReference type="PANTHER" id="PTHR43557:SF2">
    <property type="entry name" value="RIESKE DOMAIN-CONTAINING PROTEIN-RELATED"/>
    <property type="match status" value="1"/>
</dbReference>
<dbReference type="SUPFAM" id="SSF51905">
    <property type="entry name" value="FAD/NAD(P)-binding domain"/>
    <property type="match status" value="1"/>
</dbReference>
<evidence type="ECO:0000313" key="8">
    <source>
        <dbReference type="Proteomes" id="UP000776983"/>
    </source>
</evidence>
<dbReference type="PRINTS" id="PR00411">
    <property type="entry name" value="PNDRDTASEI"/>
</dbReference>
<dbReference type="Pfam" id="PF14759">
    <property type="entry name" value="Reductase_C"/>
    <property type="match status" value="1"/>
</dbReference>
<dbReference type="PRINTS" id="PR00368">
    <property type="entry name" value="FADPNR"/>
</dbReference>
<evidence type="ECO:0000256" key="1">
    <source>
        <dbReference type="ARBA" id="ARBA00001974"/>
    </source>
</evidence>
<sequence>MSHIIVVGGGHAAAQICASLIEAGQGERVVLVSDEAYVPYQRPPLSKSYLKEPEPAPAWIRADSFYTGKGVALRLSSRAMRIDRQACQLHLADGTTLPYEQLVLATGTRARTLPGLEGMGANVHTLRTLDDAARLRQQSQQAEHVLVVGGGFIGLEIAATMALQGKRVTLLESAPRLLARSVSPEVSQFLLAHHRSRGVDIRLDACIERFEGDEQGVKQVWLNGEALPVDMVIVGIGAVPNEELASDAGLLCENGIVVDENMRTSDPQILAIGDCTAFPSHILGRRLRLESIQNANDQARCAAATLLGQTQAYRALPWFWSDQGEVRLQIVGLAQPHHQRVLRGQMHDGKFSVLYFDGEVLAAVESINSPSDHMAARKLVAAGQAVPAEQAQDVSVPLKTFEAQAA</sequence>
<dbReference type="Pfam" id="PF07992">
    <property type="entry name" value="Pyr_redox_2"/>
    <property type="match status" value="1"/>
</dbReference>
<dbReference type="RefSeq" id="WP_226954016.1">
    <property type="nucleotide sequence ID" value="NZ_JACDXW010000003.1"/>
</dbReference>
<gene>
    <name evidence="7" type="ORF">H0484_07805</name>
</gene>
<proteinExistence type="predicted"/>
<name>A0ABS8CC92_9BURK</name>